<dbReference type="VEuPathDB" id="HostDB:ENSG00000132000"/>
<dbReference type="PANTHER" id="PTHR45712:SF5">
    <property type="entry name" value="PODOCAN-LIKE PROTEIN 1"/>
    <property type="match status" value="1"/>
</dbReference>
<dbReference type="SUPFAM" id="SSF52058">
    <property type="entry name" value="L domain-like"/>
    <property type="match status" value="1"/>
</dbReference>
<gene>
    <name evidence="4" type="primary">PODNL1</name>
</gene>
<reference evidence="4 5" key="2">
    <citation type="journal article" date="2004" name="Nature">
        <title>The DNA sequence and biology of human chromosome 19.</title>
        <authorList>
            <person name="Grimwood J."/>
            <person name="Gordon L.A."/>
            <person name="Olsen A."/>
            <person name="Terry A."/>
            <person name="Schmutz J."/>
            <person name="Lamerdin J."/>
            <person name="Hellsten U."/>
            <person name="Goodstein D."/>
            <person name="Couronne O."/>
            <person name="Tran-Gyamfi M."/>
            <person name="Aerts A."/>
            <person name="Altherr M."/>
            <person name="Ashworth L."/>
            <person name="Bajorek E."/>
            <person name="Black S."/>
            <person name="Branscomb E."/>
            <person name="Caenepeel S."/>
            <person name="Carrano A."/>
            <person name="Caoile C."/>
            <person name="Chan Y.M."/>
            <person name="Christensen M."/>
            <person name="Cleland C.A."/>
            <person name="Copeland A."/>
            <person name="Dalin E."/>
            <person name="Dehal P."/>
            <person name="Denys M."/>
            <person name="Detter J.C."/>
            <person name="Escobar J."/>
            <person name="Flowers D."/>
            <person name="Fotopulos D."/>
            <person name="Garcia C."/>
            <person name="Georgescu A.M."/>
            <person name="Glavina T."/>
            <person name="Gomez M."/>
            <person name="Gonzales E."/>
            <person name="Groza M."/>
            <person name="Hammon N."/>
            <person name="Hawkins T."/>
            <person name="Haydu L."/>
            <person name="Ho I."/>
            <person name="Huang W."/>
            <person name="Israni S."/>
            <person name="Jett J."/>
            <person name="Kadner K."/>
            <person name="Kimball H."/>
            <person name="Kobayashi A."/>
            <person name="Larionov V."/>
            <person name="Leem S.H."/>
            <person name="Lopez F."/>
            <person name="Lou Y."/>
            <person name="Lowry S."/>
            <person name="Malfatti S."/>
            <person name="Martinez D."/>
            <person name="McCready P."/>
            <person name="Medina C."/>
            <person name="Morgan J."/>
            <person name="Nelson K."/>
            <person name="Nolan M."/>
            <person name="Ovcharenko I."/>
            <person name="Pitluck S."/>
            <person name="Pollard M."/>
            <person name="Popkie A.P."/>
            <person name="Predki P."/>
            <person name="Quan G."/>
            <person name="Ramirez L."/>
            <person name="Rash S."/>
            <person name="Retterer J."/>
            <person name="Rodriguez A."/>
            <person name="Rogers S."/>
            <person name="Salamov A."/>
            <person name="Salazar A."/>
            <person name="She X."/>
            <person name="Smith D."/>
            <person name="Slezak T."/>
            <person name="Solovyev V."/>
            <person name="Thayer N."/>
            <person name="Tice H."/>
            <person name="Tsai M."/>
            <person name="Ustaszewska A."/>
            <person name="Vo N."/>
            <person name="Wagner M."/>
            <person name="Wheeler J."/>
            <person name="Wu K."/>
            <person name="Xie G."/>
            <person name="Yang J."/>
            <person name="Dubchak I."/>
            <person name="Furey T.S."/>
            <person name="DeJong P."/>
            <person name="Dickson M."/>
            <person name="Gordon D."/>
            <person name="Eichler E.E."/>
            <person name="Pennacchio L.A."/>
            <person name="Richardson P."/>
            <person name="Stubbs L."/>
            <person name="Rokhsar D.S."/>
            <person name="Myers R.M."/>
            <person name="Rubin E.M."/>
            <person name="Lucas S.M."/>
        </authorList>
    </citation>
    <scope>NUCLEOTIDE SEQUENCE [LARGE SCALE GENOMIC DNA]</scope>
</reference>
<dbReference type="MassIVE" id="K7EMV0"/>
<keyword evidence="2" id="KW-0677">Repeat</keyword>
<dbReference type="SMR" id="K7EMV0"/>
<evidence type="ECO:0000256" key="1">
    <source>
        <dbReference type="ARBA" id="ARBA00022614"/>
    </source>
</evidence>
<sequence>MGRPTQWPSLLLLLLLPGPPPVAGLEDAAFPHLGESLQPLPRACPLRCSCPRVDTVDCDGLDLRVFPDNITRAAQHLSLQNNQLQELPYNELSRLSGLRTLNLHNNLISSEEQSHLQGAPRSP</sequence>
<dbReference type="EMBL" id="AC020916">
    <property type="status" value="NOT_ANNOTATED_CDS"/>
    <property type="molecule type" value="Genomic_DNA"/>
</dbReference>
<reference evidence="4" key="1">
    <citation type="journal article" date="2001" name="Nature">
        <title>Initial sequencing and analysis of the human genome.</title>
        <authorList>
            <consortium name="International Human Genome Sequencing Consortium"/>
            <person name="Lander E.S."/>
            <person name="Linton L.M."/>
            <person name="Birren B."/>
            <person name="Nusbaum C."/>
            <person name="Zody M.C."/>
            <person name="Baldwin J."/>
            <person name="Devon K."/>
            <person name="Dewar K."/>
            <person name="Doyle M."/>
            <person name="FitzHugh W."/>
            <person name="Funke R."/>
            <person name="Gage D."/>
            <person name="Harris K."/>
            <person name="Heaford A."/>
            <person name="Howland J."/>
            <person name="Kann L."/>
            <person name="Lehoczky J."/>
            <person name="LeVine R."/>
            <person name="McEwan P."/>
            <person name="McKernan K."/>
            <person name="Meldrim J."/>
            <person name="Mesirov J.P."/>
            <person name="Miranda C."/>
            <person name="Morris W."/>
            <person name="Naylor J."/>
            <person name="Raymond C."/>
            <person name="Rosetti M."/>
            <person name="Santos R."/>
            <person name="Sheridan A."/>
            <person name="Sougnez C."/>
            <person name="Stange-Thomann N."/>
            <person name="Stojanovic N."/>
            <person name="Subramanian A."/>
            <person name="Wyman D."/>
            <person name="Rogers J."/>
            <person name="Sulston J."/>
            <person name="Ainscough R."/>
            <person name="Beck S."/>
            <person name="Bentley D."/>
            <person name="Burton J."/>
            <person name="Clee C."/>
            <person name="Carter N."/>
            <person name="Coulson A."/>
            <person name="Deadman R."/>
            <person name="Deloukas P."/>
            <person name="Dunham A."/>
            <person name="Dunham I."/>
            <person name="Durbin R."/>
            <person name="French L."/>
            <person name="Grafham D."/>
            <person name="Gregory S."/>
            <person name="Hubbard T."/>
            <person name="Humphray S."/>
            <person name="Hunt A."/>
            <person name="Jones M."/>
            <person name="Lloyd C."/>
            <person name="McMurray A."/>
            <person name="Matthews L."/>
            <person name="Mercer S."/>
            <person name="Milne S."/>
            <person name="Mullikin J.C."/>
            <person name="Mungall A."/>
            <person name="Plumb R."/>
            <person name="Ross M."/>
            <person name="Shownkeen R."/>
            <person name="Sims S."/>
            <person name="Waterston R.H."/>
            <person name="Wilson R.K."/>
            <person name="Hillier L.W."/>
            <person name="McPherson J.D."/>
            <person name="Marra M.A."/>
            <person name="Mardis E.R."/>
            <person name="Fulton L.A."/>
            <person name="Chinwalla A.T."/>
            <person name="Pepin K.H."/>
            <person name="Gish W.R."/>
            <person name="Chissoe S.L."/>
            <person name="Wendl M.C."/>
            <person name="Delehaunty K.D."/>
            <person name="Miner T.L."/>
            <person name="Delehaunty A."/>
            <person name="Kramer J.B."/>
            <person name="Cook L.L."/>
            <person name="Fulton R.S."/>
            <person name="Johnson D.L."/>
            <person name="Minx P.J."/>
            <person name="Clifton S.W."/>
            <person name="Hawkins T."/>
            <person name="Branscomb E."/>
            <person name="Predki P."/>
            <person name="Richardson P."/>
            <person name="Wenning S."/>
            <person name="Slezak T."/>
            <person name="Doggett N."/>
            <person name="Cheng J.F."/>
            <person name="Olsen A."/>
            <person name="Lucas S."/>
            <person name="Elkin C."/>
            <person name="Uberbacher E."/>
            <person name="Frazier M."/>
            <person name="Gibbs R.A."/>
            <person name="Muzny D.M."/>
            <person name="Scherer S.E."/>
            <person name="Bouck J.B."/>
            <person name="Sodergren E.J."/>
            <person name="Worley K.C."/>
            <person name="Rives C.M."/>
            <person name="Gorrell J.H."/>
            <person name="Metzker M.L."/>
            <person name="Naylor S.L."/>
            <person name="Kucherlapati R.S."/>
            <person name="Nelson D.L."/>
            <person name="Weinstock G.M."/>
            <person name="Sakaki Y."/>
            <person name="Fujiyama A."/>
            <person name="Hattori M."/>
            <person name="Yada T."/>
            <person name="Toyoda A."/>
            <person name="Itoh T."/>
            <person name="Kawagoe C."/>
            <person name="Watanabe H."/>
            <person name="Totoki Y."/>
            <person name="Taylor T."/>
            <person name="Weissenbach J."/>
            <person name="Heilig R."/>
            <person name="Saurin W."/>
            <person name="Artiguenave F."/>
            <person name="Brottier P."/>
            <person name="Bruls T."/>
            <person name="Pelletier E."/>
            <person name="Robert C."/>
            <person name="Wincker P."/>
            <person name="Smith D.R."/>
            <person name="Doucette-Stamm L."/>
            <person name="Rubenfield M."/>
            <person name="Weinstock K."/>
            <person name="Lee H.M."/>
            <person name="Dubois J."/>
            <person name="Rosenthal A."/>
            <person name="Platzer M."/>
            <person name="Nyakatura G."/>
            <person name="Taudien S."/>
            <person name="Rump A."/>
            <person name="Yang H."/>
            <person name="Yu J."/>
            <person name="Wang J."/>
            <person name="Huang G."/>
            <person name="Gu J."/>
            <person name="Hood L."/>
            <person name="Rowen L."/>
            <person name="Madan A."/>
            <person name="Qin S."/>
            <person name="Davis R.W."/>
            <person name="Federspiel N.A."/>
            <person name="Abola A.P."/>
            <person name="Proctor M.J."/>
            <person name="Myers R.M."/>
            <person name="Schmutz J."/>
            <person name="Dickson M."/>
            <person name="Grimwood J."/>
            <person name="Cox D.R."/>
            <person name="Olson M.V."/>
            <person name="Kaul R."/>
            <person name="Raymond C."/>
            <person name="Shimizu N."/>
            <person name="Kawasaki K."/>
            <person name="Minoshima S."/>
            <person name="Evans G.A."/>
            <person name="Athanasiou M."/>
            <person name="Schultz R."/>
            <person name="Roe B.A."/>
            <person name="Chen F."/>
            <person name="Pan H."/>
            <person name="Ramser J."/>
            <person name="Lehrach H."/>
            <person name="Reinhardt R."/>
            <person name="McCombie W.R."/>
            <person name="de la Bastide M."/>
            <person name="Dedhia N."/>
            <person name="Blocker H."/>
            <person name="Hornischer K."/>
            <person name="Nordsiek G."/>
            <person name="Agarwala R."/>
            <person name="Aravind L."/>
            <person name="Bailey J.A."/>
            <person name="Bateman A."/>
            <person name="Batzoglou S."/>
            <person name="Birney E."/>
            <person name="Bork P."/>
            <person name="Brown D.G."/>
            <person name="Burge C.B."/>
            <person name="Cerutti L."/>
            <person name="Chen H.C."/>
            <person name="Church D."/>
            <person name="Clamp M."/>
            <person name="Copley R.R."/>
            <person name="Doerks T."/>
            <person name="Eddy S.R."/>
            <person name="Eichler E.E."/>
            <person name="Furey T.S."/>
            <person name="Galagan J."/>
            <person name="Gilbert J.G."/>
            <person name="Harmon C."/>
            <person name="Hayashizaki Y."/>
            <person name="Haussler D."/>
            <person name="Hermjakob H."/>
            <person name="Hokamp K."/>
            <person name="Jang W."/>
            <person name="Johnson L.S."/>
            <person name="Jones T.A."/>
            <person name="Kasif S."/>
            <person name="Kaspryzk A."/>
            <person name="Kennedy S."/>
            <person name="Kent W.J."/>
            <person name="Kitts P."/>
            <person name="Koonin E.V."/>
            <person name="Korf I."/>
            <person name="Kulp D."/>
            <person name="Lancet D."/>
            <person name="Lowe T.M."/>
            <person name="McLysaght A."/>
            <person name="Mikkelsen T."/>
            <person name="Moran J.V."/>
            <person name="Mulder N."/>
            <person name="Pollara V.J."/>
            <person name="Ponting C.P."/>
            <person name="Schuler G."/>
            <person name="Schultz J."/>
            <person name="Slater G."/>
            <person name="Smit A.F."/>
            <person name="Stupka E."/>
            <person name="Szustakowski J."/>
            <person name="Thierry-Mieg D."/>
            <person name="Thierry-Mieg J."/>
            <person name="Wagner L."/>
            <person name="Wallis J."/>
            <person name="Wheeler R."/>
            <person name="Williams A."/>
            <person name="Wolf Y.I."/>
            <person name="Wolfe K.H."/>
            <person name="Yang S.P."/>
            <person name="Yeh R.F."/>
            <person name="Collins F."/>
            <person name="Guyer M.S."/>
            <person name="Peterson J."/>
            <person name="Felsenfeld A."/>
            <person name="Wetterstrand K.A."/>
            <person name="Patrinos A."/>
            <person name="Morgan M.J."/>
            <person name="de Jong P."/>
            <person name="Catanese J.J."/>
            <person name="Osoegawa K."/>
            <person name="Shizuya H."/>
            <person name="Choi S."/>
            <person name="Chen Y.J."/>
        </authorList>
    </citation>
    <scope>NUCLEOTIDE SEQUENCE [LARGE SCALE GENOMIC DNA]</scope>
</reference>
<organism evidence="4 5">
    <name type="scientific">Homo sapiens</name>
    <name type="common">Human</name>
    <dbReference type="NCBI Taxonomy" id="9606"/>
    <lineage>
        <taxon>Eukaryota</taxon>
        <taxon>Metazoa</taxon>
        <taxon>Chordata</taxon>
        <taxon>Craniata</taxon>
        <taxon>Vertebrata</taxon>
        <taxon>Euteleostomi</taxon>
        <taxon>Mammalia</taxon>
        <taxon>Eutheria</taxon>
        <taxon>Euarchontoglires</taxon>
        <taxon>Primates</taxon>
        <taxon>Haplorrhini</taxon>
        <taxon>Catarrhini</taxon>
        <taxon>Hominidae</taxon>
        <taxon>Homo</taxon>
    </lineage>
</organism>
<reference evidence="4" key="3">
    <citation type="journal article" date="2004" name="Nature">
        <title>Finishing the euchromatic sequence of the human genome.</title>
        <authorList>
            <consortium name="International Human Genome Sequencing Consortium"/>
        </authorList>
    </citation>
    <scope>NUCLEOTIDE SEQUENCE [LARGE SCALE GENOMIC DNA]</scope>
</reference>
<dbReference type="PROSITE" id="PS51450">
    <property type="entry name" value="LRR"/>
    <property type="match status" value="1"/>
</dbReference>
<dbReference type="OrthoDB" id="10027416at2759"/>
<dbReference type="HGNC" id="HGNC:26275">
    <property type="gene designation" value="PODNL1"/>
</dbReference>
<dbReference type="HOGENOM" id="CLU_2020460_0_0_1"/>
<dbReference type="ExpressionAtlas" id="K7EMV0">
    <property type="expression patterns" value="baseline and differential"/>
</dbReference>
<dbReference type="InterPro" id="IPR032675">
    <property type="entry name" value="LRR_dom_sf"/>
</dbReference>
<dbReference type="Gene3D" id="3.80.10.10">
    <property type="entry name" value="Ribonuclease Inhibitor"/>
    <property type="match status" value="1"/>
</dbReference>
<dbReference type="Proteomes" id="UP000005640">
    <property type="component" value="Chromosome 19"/>
</dbReference>
<dbReference type="OpenTargets" id="ENSG00000132000"/>
<feature type="chain" id="PRO_5044735248" evidence="3">
    <location>
        <begin position="25"/>
        <end position="123"/>
    </location>
</feature>
<dbReference type="UCSC" id="uc060uku.1">
    <property type="organism name" value="human"/>
</dbReference>
<feature type="signal peptide" evidence="3">
    <location>
        <begin position="1"/>
        <end position="24"/>
    </location>
</feature>
<keyword evidence="6 7" id="KW-1267">Proteomics identification</keyword>
<protein>
    <submittedName>
        <fullName evidence="4">Podocan like 1</fullName>
    </submittedName>
</protein>
<keyword evidence="1" id="KW-0433">Leucine-rich repeat</keyword>
<dbReference type="InterPro" id="IPR001611">
    <property type="entry name" value="Leu-rich_rpt"/>
</dbReference>
<evidence type="ECO:0000313" key="5">
    <source>
        <dbReference type="Proteomes" id="UP000005640"/>
    </source>
</evidence>
<accession>K7EMV0</accession>
<dbReference type="EMBL" id="KF511256">
    <property type="status" value="NOT_ANNOTATED_CDS"/>
    <property type="molecule type" value="Genomic_DNA"/>
</dbReference>
<proteinExistence type="evidence at protein level"/>
<reference evidence="4" key="4">
    <citation type="submission" date="2025-05" db="UniProtKB">
        <authorList>
            <consortium name="Ensembl"/>
        </authorList>
    </citation>
    <scope>IDENTIFICATION</scope>
</reference>
<dbReference type="AlphaFoldDB" id="K7EMV0"/>
<dbReference type="Bgee" id="ENSG00000132000">
    <property type="expression patterns" value="Expressed in tibial nerve and 91 other cell types or tissues"/>
</dbReference>
<dbReference type="GeneTree" id="ENSGT00940000162059"/>
<dbReference type="Antibodypedia" id="50255">
    <property type="antibodies" value="69 antibodies from 17 providers"/>
</dbReference>
<evidence type="ECO:0000256" key="3">
    <source>
        <dbReference type="SAM" id="SignalP"/>
    </source>
</evidence>
<dbReference type="InterPro" id="IPR050333">
    <property type="entry name" value="SLRP"/>
</dbReference>
<evidence type="ECO:0007829" key="7">
    <source>
        <dbReference type="ProteomicsDB" id="K7EMV0"/>
    </source>
</evidence>
<name>K7EMV0_HUMAN</name>
<feature type="non-terminal residue" evidence="4">
    <location>
        <position position="123"/>
    </location>
</feature>
<keyword evidence="3" id="KW-0732">Signal</keyword>
<dbReference type="Pfam" id="PF00560">
    <property type="entry name" value="LRR_1"/>
    <property type="match status" value="1"/>
</dbReference>
<dbReference type="Ensembl" id="ENST00000585607.1">
    <property type="protein sequence ID" value="ENSP00000466659.1"/>
    <property type="gene ID" value="ENSG00000132000.14"/>
</dbReference>
<dbReference type="PANTHER" id="PTHR45712">
    <property type="entry name" value="AGAP008170-PA"/>
    <property type="match status" value="1"/>
</dbReference>
<keyword evidence="5" id="KW-1185">Reference proteome</keyword>
<evidence type="ECO:0000313" key="4">
    <source>
        <dbReference type="Ensembl" id="ENSP00000466659.1"/>
    </source>
</evidence>
<dbReference type="Ensembl" id="ENST00000671772.1">
    <property type="protein sequence ID" value="ENSP00000500008.1"/>
    <property type="gene ID" value="ENSG00000288195.1"/>
</dbReference>
<evidence type="ECO:0007829" key="6">
    <source>
        <dbReference type="PeptideAtlas" id="K7EMV0"/>
    </source>
</evidence>
<evidence type="ECO:0000256" key="2">
    <source>
        <dbReference type="ARBA" id="ARBA00022737"/>
    </source>
</evidence>